<gene>
    <name evidence="13" type="ORF">SAMN04487968_105197</name>
</gene>
<dbReference type="GO" id="GO:0009288">
    <property type="term" value="C:bacterial-type flagellum"/>
    <property type="evidence" value="ECO:0007669"/>
    <property type="project" value="InterPro"/>
</dbReference>
<organism evidence="13 14">
    <name type="scientific">Nocardioides terrae</name>
    <dbReference type="NCBI Taxonomy" id="574651"/>
    <lineage>
        <taxon>Bacteria</taxon>
        <taxon>Bacillati</taxon>
        <taxon>Actinomycetota</taxon>
        <taxon>Actinomycetes</taxon>
        <taxon>Propionibacteriales</taxon>
        <taxon>Nocardioidaceae</taxon>
        <taxon>Nocardioides</taxon>
    </lineage>
</organism>
<keyword evidence="6" id="KW-0145">Chemotaxis</keyword>
<reference evidence="13 14" key="1">
    <citation type="submission" date="2016-10" db="EMBL/GenBank/DDBJ databases">
        <authorList>
            <person name="de Groot N.N."/>
        </authorList>
    </citation>
    <scope>NUCLEOTIDE SEQUENCE [LARGE SCALE GENOMIC DNA]</scope>
    <source>
        <strain evidence="13 14">CGMCC 1.7056</strain>
    </source>
</reference>
<evidence type="ECO:0000256" key="11">
    <source>
        <dbReference type="SAM" id="Coils"/>
    </source>
</evidence>
<feature type="coiled-coil region" evidence="11">
    <location>
        <begin position="34"/>
        <end position="61"/>
    </location>
</feature>
<accession>A0A1I1IA23</accession>
<name>A0A1I1IA23_9ACTN</name>
<evidence type="ECO:0000256" key="1">
    <source>
        <dbReference type="ARBA" id="ARBA00004413"/>
    </source>
</evidence>
<dbReference type="InterPro" id="IPR053716">
    <property type="entry name" value="Flag_assembly_chemotaxis_eff"/>
</dbReference>
<evidence type="ECO:0000256" key="12">
    <source>
        <dbReference type="SAM" id="MobiDB-lite"/>
    </source>
</evidence>
<evidence type="ECO:0000256" key="4">
    <source>
        <dbReference type="ARBA" id="ARBA00022448"/>
    </source>
</evidence>
<dbReference type="EMBL" id="FOLB01000005">
    <property type="protein sequence ID" value="SFC32871.1"/>
    <property type="molecule type" value="Genomic_DNA"/>
</dbReference>
<evidence type="ECO:0000256" key="10">
    <source>
        <dbReference type="ARBA" id="ARBA00023225"/>
    </source>
</evidence>
<dbReference type="STRING" id="574651.SAMN04487968_105197"/>
<comment type="subcellular location">
    <subcellularLocation>
        <location evidence="1">Cell membrane</location>
        <topology evidence="1">Peripheral membrane protein</topology>
        <orientation evidence="1">Cytoplasmic side</orientation>
    </subcellularLocation>
</comment>
<dbReference type="GO" id="GO:0015031">
    <property type="term" value="P:protein transport"/>
    <property type="evidence" value="ECO:0007669"/>
    <property type="project" value="UniProtKB-KW"/>
</dbReference>
<dbReference type="GO" id="GO:0005886">
    <property type="term" value="C:plasma membrane"/>
    <property type="evidence" value="ECO:0007669"/>
    <property type="project" value="UniProtKB-SubCell"/>
</dbReference>
<proteinExistence type="inferred from homology"/>
<dbReference type="Gene3D" id="1.10.287.1700">
    <property type="match status" value="1"/>
</dbReference>
<evidence type="ECO:0000256" key="5">
    <source>
        <dbReference type="ARBA" id="ARBA00022475"/>
    </source>
</evidence>
<dbReference type="RefSeq" id="WP_175507618.1">
    <property type="nucleotide sequence ID" value="NZ_FOLB01000005.1"/>
</dbReference>
<keyword evidence="8" id="KW-0653">Protein transport</keyword>
<sequence>MPYAGSKSGRREDLGLNAVARVREVAEQRSLLQMQRALTDRDDCRRELDRLELQLSSAASLEADILGSTGSPGALLTLRMTLGQLAESSRLVRDELHSAQGAADAARGRWEQDKAELAAVAQLLERRTAERRREARRAEDRQTDETAAQGWLRRTDGGHR</sequence>
<protein>
    <recommendedName>
        <fullName evidence="3">Flagellar FliJ protein</fullName>
    </recommendedName>
</protein>
<keyword evidence="13" id="KW-0966">Cell projection</keyword>
<comment type="similarity">
    <text evidence="2">Belongs to the FliJ family.</text>
</comment>
<keyword evidence="13" id="KW-0969">Cilium</keyword>
<keyword evidence="4" id="KW-0813">Transport</keyword>
<keyword evidence="9" id="KW-0472">Membrane</keyword>
<evidence type="ECO:0000256" key="6">
    <source>
        <dbReference type="ARBA" id="ARBA00022500"/>
    </source>
</evidence>
<keyword evidence="13" id="KW-0282">Flagellum</keyword>
<keyword evidence="10" id="KW-1006">Bacterial flagellum protein export</keyword>
<dbReference type="GO" id="GO:0071973">
    <property type="term" value="P:bacterial-type flagellum-dependent cell motility"/>
    <property type="evidence" value="ECO:0007669"/>
    <property type="project" value="InterPro"/>
</dbReference>
<evidence type="ECO:0000256" key="8">
    <source>
        <dbReference type="ARBA" id="ARBA00022927"/>
    </source>
</evidence>
<dbReference type="AlphaFoldDB" id="A0A1I1IA23"/>
<dbReference type="InterPro" id="IPR012823">
    <property type="entry name" value="Flagell_FliJ"/>
</dbReference>
<evidence type="ECO:0000256" key="9">
    <source>
        <dbReference type="ARBA" id="ARBA00023136"/>
    </source>
</evidence>
<dbReference type="GO" id="GO:0006935">
    <property type="term" value="P:chemotaxis"/>
    <property type="evidence" value="ECO:0007669"/>
    <property type="project" value="UniProtKB-KW"/>
</dbReference>
<keyword evidence="14" id="KW-1185">Reference proteome</keyword>
<keyword evidence="5" id="KW-1003">Cell membrane</keyword>
<feature type="region of interest" description="Disordered" evidence="12">
    <location>
        <begin position="128"/>
        <end position="160"/>
    </location>
</feature>
<dbReference type="Pfam" id="PF02050">
    <property type="entry name" value="FliJ"/>
    <property type="match status" value="1"/>
</dbReference>
<keyword evidence="11" id="KW-0175">Coiled coil</keyword>
<evidence type="ECO:0000256" key="2">
    <source>
        <dbReference type="ARBA" id="ARBA00010004"/>
    </source>
</evidence>
<dbReference type="GO" id="GO:0044781">
    <property type="term" value="P:bacterial-type flagellum organization"/>
    <property type="evidence" value="ECO:0007669"/>
    <property type="project" value="UniProtKB-KW"/>
</dbReference>
<evidence type="ECO:0000256" key="7">
    <source>
        <dbReference type="ARBA" id="ARBA00022795"/>
    </source>
</evidence>
<evidence type="ECO:0000313" key="13">
    <source>
        <dbReference type="EMBL" id="SFC32871.1"/>
    </source>
</evidence>
<feature type="compositionally biased region" description="Basic and acidic residues" evidence="12">
    <location>
        <begin position="128"/>
        <end position="144"/>
    </location>
</feature>
<dbReference type="Proteomes" id="UP000198832">
    <property type="component" value="Unassembled WGS sequence"/>
</dbReference>
<evidence type="ECO:0000313" key="14">
    <source>
        <dbReference type="Proteomes" id="UP000198832"/>
    </source>
</evidence>
<keyword evidence="7" id="KW-1005">Bacterial flagellum biogenesis</keyword>
<evidence type="ECO:0000256" key="3">
    <source>
        <dbReference type="ARBA" id="ARBA00020392"/>
    </source>
</evidence>